<comment type="subcellular location">
    <subcellularLocation>
        <location evidence="1">Periplasm</location>
    </subcellularLocation>
</comment>
<feature type="signal peptide" evidence="4">
    <location>
        <begin position="1"/>
        <end position="24"/>
    </location>
</feature>
<evidence type="ECO:0000256" key="3">
    <source>
        <dbReference type="ARBA" id="ARBA00022764"/>
    </source>
</evidence>
<dbReference type="InterPro" id="IPR050490">
    <property type="entry name" value="Bact_solute-bd_prot1"/>
</dbReference>
<dbReference type="Gene3D" id="3.40.190.10">
    <property type="entry name" value="Periplasmic binding protein-like II"/>
    <property type="match status" value="2"/>
</dbReference>
<dbReference type="PANTHER" id="PTHR43649">
    <property type="entry name" value="ARABINOSE-BINDING PROTEIN-RELATED"/>
    <property type="match status" value="1"/>
</dbReference>
<reference evidence="6" key="1">
    <citation type="submission" date="2020-12" db="EMBL/GenBank/DDBJ databases">
        <title>Hymenobacter sp.</title>
        <authorList>
            <person name="Kim M.K."/>
        </authorList>
    </citation>
    <scope>NUCLEOTIDE SEQUENCE [LARGE SCALE GENOMIC DNA]</scope>
    <source>
        <strain evidence="6">BT325</strain>
    </source>
</reference>
<evidence type="ECO:0000313" key="6">
    <source>
        <dbReference type="Proteomes" id="UP000620670"/>
    </source>
</evidence>
<protein>
    <submittedName>
        <fullName evidence="5">Extracellular solute-binding protein</fullName>
    </submittedName>
</protein>
<dbReference type="InterPro" id="IPR006059">
    <property type="entry name" value="SBP"/>
</dbReference>
<dbReference type="PANTHER" id="PTHR43649:SF14">
    <property type="entry name" value="BLR3389 PROTEIN"/>
    <property type="match status" value="1"/>
</dbReference>
<keyword evidence="6" id="KW-1185">Reference proteome</keyword>
<evidence type="ECO:0000256" key="1">
    <source>
        <dbReference type="ARBA" id="ARBA00004418"/>
    </source>
</evidence>
<comment type="caution">
    <text evidence="5">The sequence shown here is derived from an EMBL/GenBank/DDBJ whole genome shotgun (WGS) entry which is preliminary data.</text>
</comment>
<keyword evidence="3" id="KW-0574">Periplasm</keyword>
<evidence type="ECO:0000256" key="4">
    <source>
        <dbReference type="SAM" id="SignalP"/>
    </source>
</evidence>
<dbReference type="Proteomes" id="UP000620670">
    <property type="component" value="Unassembled WGS sequence"/>
</dbReference>
<organism evidence="5 6">
    <name type="scientific">Microvirga splendida</name>
    <dbReference type="NCBI Taxonomy" id="2795727"/>
    <lineage>
        <taxon>Bacteria</taxon>
        <taxon>Pseudomonadati</taxon>
        <taxon>Pseudomonadota</taxon>
        <taxon>Alphaproteobacteria</taxon>
        <taxon>Hyphomicrobiales</taxon>
        <taxon>Methylobacteriaceae</taxon>
        <taxon>Microvirga</taxon>
    </lineage>
</organism>
<proteinExistence type="inferred from homology"/>
<keyword evidence="4" id="KW-0732">Signal</keyword>
<dbReference type="SUPFAM" id="SSF53850">
    <property type="entry name" value="Periplasmic binding protein-like II"/>
    <property type="match status" value="1"/>
</dbReference>
<dbReference type="Pfam" id="PF01547">
    <property type="entry name" value="SBP_bac_1"/>
    <property type="match status" value="1"/>
</dbReference>
<gene>
    <name evidence="5" type="ORF">JAO75_18045</name>
</gene>
<dbReference type="EMBL" id="JAELXT010000023">
    <property type="protein sequence ID" value="MBJ6127309.1"/>
    <property type="molecule type" value="Genomic_DNA"/>
</dbReference>
<feature type="chain" id="PRO_5047250153" evidence="4">
    <location>
        <begin position="25"/>
        <end position="411"/>
    </location>
</feature>
<evidence type="ECO:0000313" key="5">
    <source>
        <dbReference type="EMBL" id="MBJ6127309.1"/>
    </source>
</evidence>
<sequence length="411" mass="46164">MRISRHLAGLMLGISMIVGMPAAAAELVINADASEPSLRKSWEGIVDQFRKENPGIDVKLNVYDRESYKRSIRNWLTAQSPDVVFWYAGTRMRQFSKPGLLEDVSAIYTPQAKAEFGPVATELMSDQGKQYGVPHSYYQWGFFYRKDLFQKAGITEAPKTWSDLVSACEKLKAAGIEPITIGSKDLWPTAGWFDYINLRTNGLKFHQELMSGSVPYTDDRVKAVFAKWKELLDKGCFMKNHASMSWQDSQAPLYQGKAAMMLMGNFITGNFPANVADNMDFFRFPEINPGVGRAEDAPMDALLVPAKAKNKEDAKKFLAFVMRPDVQTTLAAGTRQIPVNQKASVPDDRFLKAGQQLLSSADGLAQFFDRDTSEELATVGMKGFQEFMANPDRLDRVLEDLERTRKRVYAN</sequence>
<comment type="similarity">
    <text evidence="2">Belongs to the bacterial solute-binding protein 1 family.</text>
</comment>
<name>A0ABS0Y4V9_9HYPH</name>
<evidence type="ECO:0000256" key="2">
    <source>
        <dbReference type="ARBA" id="ARBA00008520"/>
    </source>
</evidence>
<accession>A0ABS0Y4V9</accession>
<dbReference type="RefSeq" id="WP_199050534.1">
    <property type="nucleotide sequence ID" value="NZ_JAELXT010000023.1"/>
</dbReference>